<dbReference type="AlphaFoldDB" id="A0A5N5GS06"/>
<protein>
    <submittedName>
        <fullName evidence="2">TMV resistance protein N-like</fullName>
    </submittedName>
</protein>
<reference evidence="2 3" key="3">
    <citation type="submission" date="2019-11" db="EMBL/GenBank/DDBJ databases">
        <title>A de novo genome assembly of a pear dwarfing rootstock.</title>
        <authorList>
            <person name="Wang F."/>
            <person name="Wang J."/>
            <person name="Li S."/>
            <person name="Zhang Y."/>
            <person name="Fang M."/>
            <person name="Ma L."/>
            <person name="Zhao Y."/>
            <person name="Jiang S."/>
        </authorList>
    </citation>
    <scope>NUCLEOTIDE SEQUENCE [LARGE SCALE GENOMIC DNA]</scope>
    <source>
        <strain evidence="2">S2</strain>
        <tissue evidence="2">Leaf</tissue>
    </source>
</reference>
<proteinExistence type="predicted"/>
<evidence type="ECO:0000313" key="2">
    <source>
        <dbReference type="EMBL" id="KAB2618375.1"/>
    </source>
</evidence>
<feature type="region of interest" description="Disordered" evidence="1">
    <location>
        <begin position="103"/>
        <end position="157"/>
    </location>
</feature>
<accession>A0A5N5GS06</accession>
<dbReference type="EMBL" id="SMOL01000401">
    <property type="protein sequence ID" value="KAB2618375.1"/>
    <property type="molecule type" value="Genomic_DNA"/>
</dbReference>
<gene>
    <name evidence="2" type="ORF">D8674_014244</name>
</gene>
<keyword evidence="3" id="KW-1185">Reference proteome</keyword>
<evidence type="ECO:0000256" key="1">
    <source>
        <dbReference type="SAM" id="MobiDB-lite"/>
    </source>
</evidence>
<organism evidence="2 3">
    <name type="scientific">Pyrus ussuriensis x Pyrus communis</name>
    <dbReference type="NCBI Taxonomy" id="2448454"/>
    <lineage>
        <taxon>Eukaryota</taxon>
        <taxon>Viridiplantae</taxon>
        <taxon>Streptophyta</taxon>
        <taxon>Embryophyta</taxon>
        <taxon>Tracheophyta</taxon>
        <taxon>Spermatophyta</taxon>
        <taxon>Magnoliopsida</taxon>
        <taxon>eudicotyledons</taxon>
        <taxon>Gunneridae</taxon>
        <taxon>Pentapetalae</taxon>
        <taxon>rosids</taxon>
        <taxon>fabids</taxon>
        <taxon>Rosales</taxon>
        <taxon>Rosaceae</taxon>
        <taxon>Amygdaloideae</taxon>
        <taxon>Maleae</taxon>
        <taxon>Pyrus</taxon>
    </lineage>
</organism>
<evidence type="ECO:0000313" key="3">
    <source>
        <dbReference type="Proteomes" id="UP000327157"/>
    </source>
</evidence>
<reference evidence="3" key="2">
    <citation type="submission" date="2019-10" db="EMBL/GenBank/DDBJ databases">
        <title>A de novo genome assembly of a pear dwarfing rootstock.</title>
        <authorList>
            <person name="Wang F."/>
            <person name="Wang J."/>
            <person name="Li S."/>
            <person name="Zhang Y."/>
            <person name="Fang M."/>
            <person name="Ma L."/>
            <person name="Zhao Y."/>
            <person name="Jiang S."/>
        </authorList>
    </citation>
    <scope>NUCLEOTIDE SEQUENCE [LARGE SCALE GENOMIC DNA]</scope>
</reference>
<dbReference type="Proteomes" id="UP000327157">
    <property type="component" value="Chromosome 15"/>
</dbReference>
<name>A0A5N5GS06_9ROSA</name>
<reference evidence="2 3" key="1">
    <citation type="submission" date="2019-09" db="EMBL/GenBank/DDBJ databases">
        <authorList>
            <person name="Ou C."/>
        </authorList>
    </citation>
    <scope>NUCLEOTIDE SEQUENCE [LARGE SCALE GENOMIC DNA]</scope>
    <source>
        <strain evidence="2">S2</strain>
        <tissue evidence="2">Leaf</tissue>
    </source>
</reference>
<comment type="caution">
    <text evidence="2">The sequence shown here is derived from an EMBL/GenBank/DDBJ whole genome shotgun (WGS) entry which is preliminary data.</text>
</comment>
<feature type="compositionally biased region" description="Polar residues" evidence="1">
    <location>
        <begin position="103"/>
        <end position="114"/>
    </location>
</feature>
<sequence length="313" mass="33659">MQHNFLFSGQAFKVGQSSTPTSSTPSPAMVVTLTSQFNPKTGDMFHCVKDDSAPSSSVHEATCQPSTTFGELIVPEIPGFRGNWPKGFPNFFSGQPTCSFQSGCSDRVSFQSPRVSGEGSGDSHPPSTSKVDPPQPSRATTPPSPLSKAPSSTQASSEGLGKFPWFATCKAVFPETPKNTVAATSLTFGPLPSISSKATSTAATSGGAGVMPLPLASIPSMASLLELVREFGQIQTKLRSPSLKGLQDVEKALTKLHQAQQLSKVQYESFLNFFDNLRALRDQHQQVERGSNRLKCYEEKHINKLTKISRMSK</sequence>